<name>A0AAD4CI74_ASPNN</name>
<dbReference type="PROSITE" id="PS50850">
    <property type="entry name" value="MFS"/>
    <property type="match status" value="1"/>
</dbReference>
<feature type="transmembrane region" description="Helical" evidence="7">
    <location>
        <begin position="116"/>
        <end position="135"/>
    </location>
</feature>
<evidence type="ECO:0000256" key="6">
    <source>
        <dbReference type="SAM" id="MobiDB-lite"/>
    </source>
</evidence>
<dbReference type="Proteomes" id="UP001194746">
    <property type="component" value="Unassembled WGS sequence"/>
</dbReference>
<comment type="subcellular location">
    <subcellularLocation>
        <location evidence="1">Membrane</location>
        <topology evidence="1">Multi-pass membrane protein</topology>
    </subcellularLocation>
</comment>
<dbReference type="GO" id="GO:0022857">
    <property type="term" value="F:transmembrane transporter activity"/>
    <property type="evidence" value="ECO:0007669"/>
    <property type="project" value="InterPro"/>
</dbReference>
<comment type="caution">
    <text evidence="9">The sequence shown here is derived from an EMBL/GenBank/DDBJ whole genome shotgun (WGS) entry which is preliminary data.</text>
</comment>
<keyword evidence="10" id="KW-1185">Reference proteome</keyword>
<dbReference type="InterPro" id="IPR020846">
    <property type="entry name" value="MFS_dom"/>
</dbReference>
<feature type="transmembrane region" description="Helical" evidence="7">
    <location>
        <begin position="147"/>
        <end position="170"/>
    </location>
</feature>
<feature type="transmembrane region" description="Helical" evidence="7">
    <location>
        <begin position="249"/>
        <end position="271"/>
    </location>
</feature>
<dbReference type="Pfam" id="PF06609">
    <property type="entry name" value="TRI12"/>
    <property type="match status" value="1"/>
</dbReference>
<feature type="domain" description="Major facilitator superfamily (MFS) profile" evidence="8">
    <location>
        <begin position="17"/>
        <end position="535"/>
    </location>
</feature>
<dbReference type="InterPro" id="IPR010573">
    <property type="entry name" value="MFS_Str1/Tri12-like"/>
</dbReference>
<feature type="transmembrane region" description="Helical" evidence="7">
    <location>
        <begin position="21"/>
        <end position="49"/>
    </location>
</feature>
<dbReference type="Gene3D" id="1.20.1250.20">
    <property type="entry name" value="MFS general substrate transporter like domains"/>
    <property type="match status" value="1"/>
</dbReference>
<evidence type="ECO:0000256" key="2">
    <source>
        <dbReference type="ARBA" id="ARBA00022448"/>
    </source>
</evidence>
<keyword evidence="5 7" id="KW-0472">Membrane</keyword>
<dbReference type="InterPro" id="IPR036259">
    <property type="entry name" value="MFS_trans_sf"/>
</dbReference>
<accession>A0AAD4CI74</accession>
<keyword evidence="2" id="KW-0813">Transport</keyword>
<keyword evidence="4 7" id="KW-1133">Transmembrane helix</keyword>
<evidence type="ECO:0000313" key="9">
    <source>
        <dbReference type="EMBL" id="KAF9886950.1"/>
    </source>
</evidence>
<feature type="transmembrane region" description="Helical" evidence="7">
    <location>
        <begin position="91"/>
        <end position="110"/>
    </location>
</feature>
<organism evidence="9 10">
    <name type="scientific">Aspergillus nanangensis</name>
    <dbReference type="NCBI Taxonomy" id="2582783"/>
    <lineage>
        <taxon>Eukaryota</taxon>
        <taxon>Fungi</taxon>
        <taxon>Dikarya</taxon>
        <taxon>Ascomycota</taxon>
        <taxon>Pezizomycotina</taxon>
        <taxon>Eurotiomycetes</taxon>
        <taxon>Eurotiomycetidae</taxon>
        <taxon>Eurotiales</taxon>
        <taxon>Aspergillaceae</taxon>
        <taxon>Aspergillus</taxon>
        <taxon>Aspergillus subgen. Circumdati</taxon>
    </lineage>
</organism>
<feature type="transmembrane region" description="Helical" evidence="7">
    <location>
        <begin position="182"/>
        <end position="201"/>
    </location>
</feature>
<evidence type="ECO:0000256" key="5">
    <source>
        <dbReference type="ARBA" id="ARBA00023136"/>
    </source>
</evidence>
<evidence type="ECO:0000256" key="3">
    <source>
        <dbReference type="ARBA" id="ARBA00022692"/>
    </source>
</evidence>
<dbReference type="PANTHER" id="PTHR23501">
    <property type="entry name" value="MAJOR FACILITATOR SUPERFAMILY"/>
    <property type="match status" value="1"/>
</dbReference>
<feature type="transmembrane region" description="Helical" evidence="7">
    <location>
        <begin position="292"/>
        <end position="312"/>
    </location>
</feature>
<dbReference type="GO" id="GO:0005886">
    <property type="term" value="C:plasma membrane"/>
    <property type="evidence" value="ECO:0007669"/>
    <property type="project" value="TreeGrafter"/>
</dbReference>
<protein>
    <recommendedName>
        <fullName evidence="8">Major facilitator superfamily (MFS) profile domain-containing protein</fullName>
    </recommendedName>
</protein>
<dbReference type="PANTHER" id="PTHR23501:SF109">
    <property type="entry name" value="MAJOR FACILITATOR SUPERFAMILY (MFS) PROFILE DOMAIN-CONTAINING PROTEIN-RELATED"/>
    <property type="match status" value="1"/>
</dbReference>
<dbReference type="AlphaFoldDB" id="A0AAD4CI74"/>
<evidence type="ECO:0000256" key="1">
    <source>
        <dbReference type="ARBA" id="ARBA00004141"/>
    </source>
</evidence>
<evidence type="ECO:0000313" key="10">
    <source>
        <dbReference type="Proteomes" id="UP001194746"/>
    </source>
</evidence>
<reference evidence="9" key="2">
    <citation type="submission" date="2020-02" db="EMBL/GenBank/DDBJ databases">
        <authorList>
            <person name="Gilchrist C.L.M."/>
            <person name="Chooi Y.-H."/>
        </authorList>
    </citation>
    <scope>NUCLEOTIDE SEQUENCE</scope>
    <source>
        <strain evidence="9">MST-FP2251</strain>
    </source>
</reference>
<gene>
    <name evidence="9" type="ORF">FE257_010691</name>
</gene>
<evidence type="ECO:0000259" key="8">
    <source>
        <dbReference type="PROSITE" id="PS50850"/>
    </source>
</evidence>
<proteinExistence type="predicted"/>
<feature type="transmembrane region" description="Helical" evidence="7">
    <location>
        <begin position="362"/>
        <end position="382"/>
    </location>
</feature>
<evidence type="ECO:0000256" key="7">
    <source>
        <dbReference type="SAM" id="Phobius"/>
    </source>
</evidence>
<feature type="transmembrane region" description="Helical" evidence="7">
    <location>
        <begin position="388"/>
        <end position="412"/>
    </location>
</feature>
<dbReference type="EMBL" id="VCAU01000069">
    <property type="protein sequence ID" value="KAF9886950.1"/>
    <property type="molecule type" value="Genomic_DNA"/>
</dbReference>
<feature type="transmembrane region" description="Helical" evidence="7">
    <location>
        <begin position="512"/>
        <end position="531"/>
    </location>
</feature>
<feature type="region of interest" description="Disordered" evidence="6">
    <location>
        <begin position="547"/>
        <end position="572"/>
    </location>
</feature>
<feature type="transmembrane region" description="Helical" evidence="7">
    <location>
        <begin position="221"/>
        <end position="243"/>
    </location>
</feature>
<feature type="compositionally biased region" description="Basic and acidic residues" evidence="6">
    <location>
        <begin position="553"/>
        <end position="565"/>
    </location>
</feature>
<keyword evidence="3 7" id="KW-0812">Transmembrane</keyword>
<reference evidence="9" key="1">
    <citation type="journal article" date="2019" name="Beilstein J. Org. Chem.">
        <title>Nanangenines: drimane sesquiterpenoids as the dominant metabolite cohort of a novel Australian fungus, Aspergillus nanangensis.</title>
        <authorList>
            <person name="Lacey H.J."/>
            <person name="Gilchrist C.L.M."/>
            <person name="Crombie A."/>
            <person name="Kalaitzis J.A."/>
            <person name="Vuong D."/>
            <person name="Rutledge P.J."/>
            <person name="Turner P."/>
            <person name="Pitt J.I."/>
            <person name="Lacey E."/>
            <person name="Chooi Y.H."/>
            <person name="Piggott A.M."/>
        </authorList>
    </citation>
    <scope>NUCLEOTIDE SEQUENCE</scope>
    <source>
        <strain evidence="9">MST-FP2251</strain>
    </source>
</reference>
<dbReference type="SUPFAM" id="SSF103473">
    <property type="entry name" value="MFS general substrate transporter"/>
    <property type="match status" value="1"/>
</dbReference>
<evidence type="ECO:0000256" key="4">
    <source>
        <dbReference type="ARBA" id="ARBA00022989"/>
    </source>
</evidence>
<sequence length="572" mass="61171">MTKMSGIEHENGLPPRYFRSTLFLGSLTAIDMGLLAAIAGFAFAAPILSLINQDIGPSPDLSWVSLTYTLTIAVGLTLIGRTTDIFGRRYIFIGGGILGTVGSIVCARAGSINTMIGGMTLIGLAASTQVSYFYVVGELVPMKYRFAANGLMYIFTTPGGAFAPAIATAFANNTPVGWRGVFYVLFAINLVALLCFAFFYWPPAFHDKHADGTVRSYLRQFDYVGVVLFVGGLLTFLMGLSWGGTRYPWASANVIGTIVVGGFVFCTFIAWECFAPLHQRLVPMRLLRNIPWTAAVVTSGLGSSLYYGLAVVWPSMVSIVYATRNPVNDSMAASLVGAAWLLGEITSGFMATPVRHIKLQSIITLTVSGVLLACVATCTVDTRTRACVLVAFGTFFAGWLEGLSLTITTLALGNQDELGTACGFGGSIRYAITTVINAIYNSILAARLATTVPQELSRSAIQTGLSASIVQDVMTALAARKLPTSVPGITNDVGAIVYRAYQIANIDAYRTIFYTTIAVTGLGLISCFMLPNTDELMVNTVTTPLGRNNIGRSRTDADDDMEKRNGHSLGKI</sequence>
<feature type="transmembrane region" description="Helical" evidence="7">
    <location>
        <begin position="61"/>
        <end position="79"/>
    </location>
</feature>